<gene>
    <name evidence="1" type="ORF">NM688_g8681</name>
</gene>
<protein>
    <submittedName>
        <fullName evidence="1">Uncharacterized protein</fullName>
    </submittedName>
</protein>
<name>A0ACC1RPE6_9APHY</name>
<sequence>MSDPTDRTPLLPTHNGNSANGRPASPKPHSLTWVDYLKAKNGPSYAASFRFFIFGSWMNVLLVFIPLSFCSHFLNWDALYRFSFSFIAIMPLAALLGTATDQLSLELGQTLSGLLNASFGNAVEIIVGIAALLQGELRIVQTSLLGSILSNLLLVLGCSFFAGGMYYKESVFEVTAAQASSSLMTLACITLVIPAAYHSAKSHAGGIDDLVHILPLPFGKTSVSQVVDGSDLDDKSTEGLRIISRGTAVLLLIVYIAYLFFQLKTHNYLYNRQPETVVAEPEAHRAQGVRRTSVEGRPHLPYRQATMLSISIVDEEVPNMNIVAAGLGLLIATVITSFCADYLVASIEETASRYGIPRAFIGLILLPIVANAAEHVTSVWMAMKNKMELTIGICVGSSIQIAAFVIPLLVIIGWITHHDLTLFFADFETIVLFVSVLLVNFLIQDGKSNYMEGLMLITLYLVIALACASPCFLATPASYTDLRPSKHSLGILSSRRGVEEVWQYAAQKIQKPKAANNYQAPYYIPRFPRPMCRPPVRSFSESEPPLANPPPAVTMIPLDAAKQFVPVLRDRHYAFVRRFPPRSFTPRHILPVLSPPRLLACLPIANHTRLEIS</sequence>
<dbReference type="EMBL" id="JANHOG010002410">
    <property type="protein sequence ID" value="KAJ3523720.1"/>
    <property type="molecule type" value="Genomic_DNA"/>
</dbReference>
<keyword evidence="2" id="KW-1185">Reference proteome</keyword>
<evidence type="ECO:0000313" key="1">
    <source>
        <dbReference type="EMBL" id="KAJ3523720.1"/>
    </source>
</evidence>
<evidence type="ECO:0000313" key="2">
    <source>
        <dbReference type="Proteomes" id="UP001148662"/>
    </source>
</evidence>
<reference evidence="1" key="1">
    <citation type="submission" date="2022-07" db="EMBL/GenBank/DDBJ databases">
        <title>Genome Sequence of Phlebia brevispora.</title>
        <authorList>
            <person name="Buettner E."/>
        </authorList>
    </citation>
    <scope>NUCLEOTIDE SEQUENCE</scope>
    <source>
        <strain evidence="1">MPL23</strain>
    </source>
</reference>
<comment type="caution">
    <text evidence="1">The sequence shown here is derived from an EMBL/GenBank/DDBJ whole genome shotgun (WGS) entry which is preliminary data.</text>
</comment>
<dbReference type="Proteomes" id="UP001148662">
    <property type="component" value="Unassembled WGS sequence"/>
</dbReference>
<organism evidence="1 2">
    <name type="scientific">Phlebia brevispora</name>
    <dbReference type="NCBI Taxonomy" id="194682"/>
    <lineage>
        <taxon>Eukaryota</taxon>
        <taxon>Fungi</taxon>
        <taxon>Dikarya</taxon>
        <taxon>Basidiomycota</taxon>
        <taxon>Agaricomycotina</taxon>
        <taxon>Agaricomycetes</taxon>
        <taxon>Polyporales</taxon>
        <taxon>Meruliaceae</taxon>
        <taxon>Phlebia</taxon>
    </lineage>
</organism>
<proteinExistence type="predicted"/>
<accession>A0ACC1RPE6</accession>